<feature type="compositionally biased region" description="Basic and acidic residues" evidence="7">
    <location>
        <begin position="794"/>
        <end position="804"/>
    </location>
</feature>
<evidence type="ECO:0000256" key="3">
    <source>
        <dbReference type="ARBA" id="ARBA00023015"/>
    </source>
</evidence>
<comment type="caution">
    <text evidence="10">The sequence shown here is derived from an EMBL/GenBank/DDBJ whole genome shotgun (WGS) entry which is preliminary data.</text>
</comment>
<dbReference type="InterPro" id="IPR022003">
    <property type="entry name" value="RST"/>
</dbReference>
<evidence type="ECO:0000259" key="9">
    <source>
        <dbReference type="PROSITE" id="PS51879"/>
    </source>
</evidence>
<dbReference type="CDD" id="cd08045">
    <property type="entry name" value="HFD_TAF4"/>
    <property type="match status" value="1"/>
</dbReference>
<evidence type="ECO:0000313" key="10">
    <source>
        <dbReference type="EMBL" id="KAG2265703.1"/>
    </source>
</evidence>
<comment type="subcellular location">
    <subcellularLocation>
        <location evidence="1">Nucleus</location>
    </subcellularLocation>
</comment>
<evidence type="ECO:0000256" key="7">
    <source>
        <dbReference type="SAM" id="MobiDB-lite"/>
    </source>
</evidence>
<dbReference type="AlphaFoldDB" id="A0A8X7Q9D5"/>
<evidence type="ECO:0000256" key="8">
    <source>
        <dbReference type="SAM" id="SignalP"/>
    </source>
</evidence>
<feature type="compositionally biased region" description="Polar residues" evidence="7">
    <location>
        <begin position="92"/>
        <end position="103"/>
    </location>
</feature>
<keyword evidence="5" id="KW-0539">Nucleus</keyword>
<dbReference type="InterPro" id="IPR045144">
    <property type="entry name" value="TAF4"/>
</dbReference>
<dbReference type="GO" id="GO:0006367">
    <property type="term" value="P:transcription initiation at RNA polymerase II promoter"/>
    <property type="evidence" value="ECO:0007669"/>
    <property type="project" value="TreeGrafter"/>
</dbReference>
<dbReference type="InterPro" id="IPR009072">
    <property type="entry name" value="Histone-fold"/>
</dbReference>
<proteinExistence type="inferred from homology"/>
<evidence type="ECO:0000256" key="1">
    <source>
        <dbReference type="ARBA" id="ARBA00004123"/>
    </source>
</evidence>
<evidence type="ECO:0000313" key="11">
    <source>
        <dbReference type="Proteomes" id="UP000886595"/>
    </source>
</evidence>
<protein>
    <recommendedName>
        <fullName evidence="9">RST domain-containing protein</fullName>
    </recommendedName>
</protein>
<keyword evidence="11" id="KW-1185">Reference proteome</keyword>
<comment type="function">
    <text evidence="6">TAFs are components of the transcription factor IID (TFIID) complex that is essential for mediating regulation of RNA polymerase transcription.</text>
</comment>
<feature type="region of interest" description="Disordered" evidence="7">
    <location>
        <begin position="794"/>
        <end position="824"/>
    </location>
</feature>
<reference evidence="10 11" key="1">
    <citation type="submission" date="2020-02" db="EMBL/GenBank/DDBJ databases">
        <authorList>
            <person name="Ma Q."/>
            <person name="Huang Y."/>
            <person name="Song X."/>
            <person name="Pei D."/>
        </authorList>
    </citation>
    <scope>NUCLEOTIDE SEQUENCE [LARGE SCALE GENOMIC DNA]</scope>
    <source>
        <strain evidence="10">Sxm20200214</strain>
        <tissue evidence="10">Leaf</tissue>
    </source>
</reference>
<feature type="compositionally biased region" description="Polar residues" evidence="7">
    <location>
        <begin position="135"/>
        <end position="158"/>
    </location>
</feature>
<keyword evidence="3" id="KW-0805">Transcription regulation</keyword>
<feature type="region of interest" description="Disordered" evidence="7">
    <location>
        <begin position="92"/>
        <end position="162"/>
    </location>
</feature>
<dbReference type="Proteomes" id="UP000886595">
    <property type="component" value="Unassembled WGS sequence"/>
</dbReference>
<dbReference type="OrthoDB" id="21060at2759"/>
<feature type="region of interest" description="Disordered" evidence="7">
    <location>
        <begin position="498"/>
        <end position="518"/>
    </location>
</feature>
<dbReference type="InterPro" id="IPR007900">
    <property type="entry name" value="TAF4_C"/>
</dbReference>
<dbReference type="Gene3D" id="1.10.20.10">
    <property type="entry name" value="Histone, subunit A"/>
    <property type="match status" value="1"/>
</dbReference>
<gene>
    <name evidence="10" type="ORF">Bca52824_072782</name>
</gene>
<feature type="compositionally biased region" description="Polar residues" evidence="7">
    <location>
        <begin position="397"/>
        <end position="406"/>
    </location>
</feature>
<sequence length="895" mass="100020">MPQIKLAFKSLLVPLLLAQRASSMDPSLLKLLEEDDEDESMHSKEDVDAFQASLIREIEGGNHSWSQQFAAWNNGITQDANTNKLHILESTQMKEQQQQSVLGSQDRELKPEDESPVQHNHNLPQYHLQPGGLSENPSHVPQASDLQSRNNSVSTEPENPQPLYMKLQNISVQRAHGLEQPVGSVNLGPTQLQVGELFRLLRPQVDKDRGTQLNTLFCKFKSNEVTKESFLRQARNILGERMILWAVRKLQQQVSSSFGISLLCRSSNNFHVGSVSMISLVKIEPCICKLSQEKPRKSSRKLIMVTTKSQERHVLAKFFISRFYQIAPTMISHGFPDLILPYFSQLDLKIKGSVYELGNKGVKVPDGPNHYREPFTSADQSLIQSLTEGISAKKSDTCGSHDNQLHSTSSDTLSSSASVHGLHNSERPVSVNGPAMVHGGHIFPNQNNSSLPLNPAPCQGSVTKDQTMSNDQTVAHVKQKLTDQSFDQVRKPCPVVRQDVSNVPMEQRNGNPRRSDDDLLKQSSEMVLSAPTTHANFASPSVKTQLDSSTMVNFSAPAATILPGTIVRTTQGQKKTLEAQGSSLPPLSKRQKLCETSLAGSDKKFNDVTELSGINLMEEERELLSSLPKKDSRVFKSFRRVVHEEEGRTILQKVPLQRKLAEIMAKSGIKHIKDDVERCLSLCVEERMRVLLSNIIRTSKQRTDPEKCRNRICITSDIRKQINEMNQKEKDEQERNNGGEEKLKNDTAKEDKRSEQVKADKEQAEKRAKAANEAALASVGGDNVFSKWKLMAEARQKPSSETRRNAKKLSGGQRLGKKNHGSPKVVRSISVKDVIAVVEKEPQMSRSTLLYRLYDRICSYVPTQDKTEKLLISKTSLSNIFVSSYSTVSDTITKS</sequence>
<dbReference type="EMBL" id="JAAMPC010000014">
    <property type="protein sequence ID" value="KAG2265703.1"/>
    <property type="molecule type" value="Genomic_DNA"/>
</dbReference>
<evidence type="ECO:0000256" key="5">
    <source>
        <dbReference type="ARBA" id="ARBA00023242"/>
    </source>
</evidence>
<evidence type="ECO:0000256" key="2">
    <source>
        <dbReference type="ARBA" id="ARBA00006178"/>
    </source>
</evidence>
<dbReference type="FunFam" id="1.10.20.10:FF:000015">
    <property type="entry name" value="Transcription initiation factor TFIID subunit 4B"/>
    <property type="match status" value="1"/>
</dbReference>
<feature type="compositionally biased region" description="Low complexity" evidence="7">
    <location>
        <begin position="407"/>
        <end position="418"/>
    </location>
</feature>
<dbReference type="PANTHER" id="PTHR15138:SF25">
    <property type="entry name" value="TRANSCRIPTION INITIATION FACTOR TFIID SUBUNIT 4"/>
    <property type="match status" value="1"/>
</dbReference>
<feature type="domain" description="RST" evidence="9">
    <location>
        <begin position="185"/>
        <end position="256"/>
    </location>
</feature>
<feature type="region of interest" description="Disordered" evidence="7">
    <location>
        <begin position="724"/>
        <end position="769"/>
    </location>
</feature>
<evidence type="ECO:0000256" key="6">
    <source>
        <dbReference type="ARBA" id="ARBA00058775"/>
    </source>
</evidence>
<dbReference type="GO" id="GO:0003677">
    <property type="term" value="F:DNA binding"/>
    <property type="evidence" value="ECO:0007669"/>
    <property type="project" value="TreeGrafter"/>
</dbReference>
<dbReference type="PANTHER" id="PTHR15138">
    <property type="entry name" value="TRANSCRIPTION INITIATION FACTOR TFIID SUBUNIT 4"/>
    <property type="match status" value="1"/>
</dbReference>
<dbReference type="PROSITE" id="PS51879">
    <property type="entry name" value="RST"/>
    <property type="match status" value="1"/>
</dbReference>
<evidence type="ECO:0000256" key="4">
    <source>
        <dbReference type="ARBA" id="ARBA00023163"/>
    </source>
</evidence>
<name>A0A8X7Q9D5_BRACI</name>
<dbReference type="GO" id="GO:0016251">
    <property type="term" value="F:RNA polymerase II general transcription initiation factor activity"/>
    <property type="evidence" value="ECO:0007669"/>
    <property type="project" value="TreeGrafter"/>
</dbReference>
<dbReference type="GO" id="GO:0046982">
    <property type="term" value="F:protein heterodimerization activity"/>
    <property type="evidence" value="ECO:0007669"/>
    <property type="project" value="InterPro"/>
</dbReference>
<accession>A0A8X7Q9D5</accession>
<feature type="chain" id="PRO_5036488652" description="RST domain-containing protein" evidence="8">
    <location>
        <begin position="24"/>
        <end position="895"/>
    </location>
</feature>
<feature type="signal peptide" evidence="8">
    <location>
        <begin position="1"/>
        <end position="23"/>
    </location>
</feature>
<dbReference type="Pfam" id="PF05236">
    <property type="entry name" value="TAF4"/>
    <property type="match status" value="1"/>
</dbReference>
<comment type="similarity">
    <text evidence="2">Belongs to the TAF4 family.</text>
</comment>
<keyword evidence="8" id="KW-0732">Signal</keyword>
<dbReference type="GO" id="GO:0005669">
    <property type="term" value="C:transcription factor TFIID complex"/>
    <property type="evidence" value="ECO:0007669"/>
    <property type="project" value="InterPro"/>
</dbReference>
<keyword evidence="4" id="KW-0804">Transcription</keyword>
<organism evidence="10 11">
    <name type="scientific">Brassica carinata</name>
    <name type="common">Ethiopian mustard</name>
    <name type="synonym">Abyssinian cabbage</name>
    <dbReference type="NCBI Taxonomy" id="52824"/>
    <lineage>
        <taxon>Eukaryota</taxon>
        <taxon>Viridiplantae</taxon>
        <taxon>Streptophyta</taxon>
        <taxon>Embryophyta</taxon>
        <taxon>Tracheophyta</taxon>
        <taxon>Spermatophyta</taxon>
        <taxon>Magnoliopsida</taxon>
        <taxon>eudicotyledons</taxon>
        <taxon>Gunneridae</taxon>
        <taxon>Pentapetalae</taxon>
        <taxon>rosids</taxon>
        <taxon>malvids</taxon>
        <taxon>Brassicales</taxon>
        <taxon>Brassicaceae</taxon>
        <taxon>Brassiceae</taxon>
        <taxon>Brassica</taxon>
    </lineage>
</organism>
<feature type="region of interest" description="Disordered" evidence="7">
    <location>
        <begin position="394"/>
        <end position="420"/>
    </location>
</feature>
<dbReference type="Pfam" id="PF12174">
    <property type="entry name" value="RST"/>
    <property type="match status" value="1"/>
</dbReference>